<sequence length="162" mass="17517">MDKIAISLTVNGRLRQALVPSRMLLSDFIRHELALPGTHVGCEHGVCGACNLLVDGKAVRSCLMFAVQLDGSTITTVEGFGQDDLHPIQHAFWEEHGLQCGFCTPGMLAAAKELLDHNPDPTDEEIREAIAGNLCRCTGYQYIINAIRSAAAKLRTAETEAA</sequence>
<dbReference type="SUPFAM" id="SSF47741">
    <property type="entry name" value="CO dehydrogenase ISP C-domain like"/>
    <property type="match status" value="1"/>
</dbReference>
<dbReference type="Pfam" id="PF00111">
    <property type="entry name" value="Fer2"/>
    <property type="match status" value="1"/>
</dbReference>
<dbReference type="InterPro" id="IPR036010">
    <property type="entry name" value="2Fe-2S_ferredoxin-like_sf"/>
</dbReference>
<dbReference type="InterPro" id="IPR001041">
    <property type="entry name" value="2Fe-2S_ferredoxin-type"/>
</dbReference>
<evidence type="ECO:0000313" key="7">
    <source>
        <dbReference type="EMBL" id="WFE89229.1"/>
    </source>
</evidence>
<reference evidence="7 8" key="1">
    <citation type="submission" date="2023-03" db="EMBL/GenBank/DDBJ databases">
        <title>Roseibium porphyridii sp. nov. and Roseibium rhodosorbium sp. nov. isolated from marine algae, Porphyridium cruentum and Rhodosorus marinus, respectively.</title>
        <authorList>
            <person name="Lee M.W."/>
            <person name="Choi B.J."/>
            <person name="Lee J.K."/>
            <person name="Choi D.G."/>
            <person name="Baek J.H."/>
            <person name="Bayburt H."/>
            <person name="Kim J.M."/>
            <person name="Han D.M."/>
            <person name="Kim K.H."/>
            <person name="Jeon C.O."/>
        </authorList>
    </citation>
    <scope>NUCLEOTIDE SEQUENCE [LARGE SCALE GENOMIC DNA]</scope>
    <source>
        <strain evidence="7 8">KMA01</strain>
    </source>
</reference>
<dbReference type="InterPro" id="IPR002888">
    <property type="entry name" value="2Fe-2S-bd"/>
</dbReference>
<keyword evidence="4" id="KW-0408">Iron</keyword>
<keyword evidence="8" id="KW-1185">Reference proteome</keyword>
<evidence type="ECO:0000256" key="1">
    <source>
        <dbReference type="ARBA" id="ARBA00022714"/>
    </source>
</evidence>
<name>A0ABY8F4A7_9HYPH</name>
<organism evidence="7 8">
    <name type="scientific">Roseibium porphyridii</name>
    <dbReference type="NCBI Taxonomy" id="2866279"/>
    <lineage>
        <taxon>Bacteria</taxon>
        <taxon>Pseudomonadati</taxon>
        <taxon>Pseudomonadota</taxon>
        <taxon>Alphaproteobacteria</taxon>
        <taxon>Hyphomicrobiales</taxon>
        <taxon>Stappiaceae</taxon>
        <taxon>Roseibium</taxon>
    </lineage>
</organism>
<dbReference type="PROSITE" id="PS00197">
    <property type="entry name" value="2FE2S_FER_1"/>
    <property type="match status" value="1"/>
</dbReference>
<dbReference type="PROSITE" id="PS51085">
    <property type="entry name" value="2FE2S_FER_2"/>
    <property type="match status" value="1"/>
</dbReference>
<dbReference type="Pfam" id="PF01799">
    <property type="entry name" value="Fer2_2"/>
    <property type="match status" value="1"/>
</dbReference>
<keyword evidence="2" id="KW-0479">Metal-binding</keyword>
<dbReference type="RefSeq" id="WP_265680541.1">
    <property type="nucleotide sequence ID" value="NZ_CP120863.1"/>
</dbReference>
<dbReference type="SUPFAM" id="SSF54292">
    <property type="entry name" value="2Fe-2S ferredoxin-like"/>
    <property type="match status" value="1"/>
</dbReference>
<evidence type="ECO:0000256" key="5">
    <source>
        <dbReference type="ARBA" id="ARBA00023014"/>
    </source>
</evidence>
<evidence type="ECO:0000256" key="3">
    <source>
        <dbReference type="ARBA" id="ARBA00023002"/>
    </source>
</evidence>
<dbReference type="InterPro" id="IPR036884">
    <property type="entry name" value="2Fe-2S-bd_dom_sf"/>
</dbReference>
<dbReference type="InterPro" id="IPR012675">
    <property type="entry name" value="Beta-grasp_dom_sf"/>
</dbReference>
<protein>
    <submittedName>
        <fullName evidence="7">(2Fe-2S)-binding protein</fullName>
    </submittedName>
</protein>
<dbReference type="InterPro" id="IPR051452">
    <property type="entry name" value="Diverse_Oxidoreductases"/>
</dbReference>
<dbReference type="EMBL" id="CP120863">
    <property type="protein sequence ID" value="WFE89229.1"/>
    <property type="molecule type" value="Genomic_DNA"/>
</dbReference>
<dbReference type="PANTHER" id="PTHR44379:SF5">
    <property type="entry name" value="OXIDOREDUCTASE WITH IRON-SULFUR SUBUNIT"/>
    <property type="match status" value="1"/>
</dbReference>
<dbReference type="Gene3D" id="1.10.150.120">
    <property type="entry name" value="[2Fe-2S]-binding domain"/>
    <property type="match status" value="1"/>
</dbReference>
<dbReference type="PANTHER" id="PTHR44379">
    <property type="entry name" value="OXIDOREDUCTASE WITH IRON-SULFUR SUBUNIT"/>
    <property type="match status" value="1"/>
</dbReference>
<dbReference type="Gene3D" id="3.10.20.30">
    <property type="match status" value="1"/>
</dbReference>
<keyword evidence="1" id="KW-0001">2Fe-2S</keyword>
<accession>A0ABY8F4A7</accession>
<evidence type="ECO:0000256" key="2">
    <source>
        <dbReference type="ARBA" id="ARBA00022723"/>
    </source>
</evidence>
<dbReference type="InterPro" id="IPR006058">
    <property type="entry name" value="2Fe2S_fd_BS"/>
</dbReference>
<gene>
    <name evidence="7" type="ORF">K1718_24230</name>
</gene>
<feature type="domain" description="2Fe-2S ferredoxin-type" evidence="6">
    <location>
        <begin position="4"/>
        <end position="80"/>
    </location>
</feature>
<keyword evidence="5" id="KW-0411">Iron-sulfur</keyword>
<evidence type="ECO:0000256" key="4">
    <source>
        <dbReference type="ARBA" id="ARBA00023004"/>
    </source>
</evidence>
<evidence type="ECO:0000313" key="8">
    <source>
        <dbReference type="Proteomes" id="UP001209803"/>
    </source>
</evidence>
<keyword evidence="3" id="KW-0560">Oxidoreductase</keyword>
<dbReference type="Proteomes" id="UP001209803">
    <property type="component" value="Chromosome"/>
</dbReference>
<proteinExistence type="predicted"/>
<evidence type="ECO:0000259" key="6">
    <source>
        <dbReference type="PROSITE" id="PS51085"/>
    </source>
</evidence>